<accession>A0ABQ0ALW1</accession>
<gene>
    <name evidence="2" type="ORF">NBRC116598_22910</name>
</gene>
<protein>
    <recommendedName>
        <fullName evidence="1">DUF4178 domain-containing protein</fullName>
    </recommendedName>
</protein>
<feature type="domain" description="DUF4178" evidence="1">
    <location>
        <begin position="56"/>
        <end position="195"/>
    </location>
</feature>
<organism evidence="2 3">
    <name type="scientific">Pseudophaeobacter arcticus</name>
    <dbReference type="NCBI Taxonomy" id="385492"/>
    <lineage>
        <taxon>Bacteria</taxon>
        <taxon>Pseudomonadati</taxon>
        <taxon>Pseudomonadota</taxon>
        <taxon>Alphaproteobacteria</taxon>
        <taxon>Rhodobacterales</taxon>
        <taxon>Paracoccaceae</taxon>
        <taxon>Pseudophaeobacter</taxon>
    </lineage>
</organism>
<proteinExistence type="predicted"/>
<evidence type="ECO:0000259" key="1">
    <source>
        <dbReference type="Pfam" id="PF13785"/>
    </source>
</evidence>
<dbReference type="RefSeq" id="WP_353400136.1">
    <property type="nucleotide sequence ID" value="NZ_BAABWU010000008.1"/>
</dbReference>
<keyword evidence="3" id="KW-1185">Reference proteome</keyword>
<reference evidence="2 3" key="1">
    <citation type="submission" date="2024-04" db="EMBL/GenBank/DDBJ databases">
        <title>Draft genome sequence of Pseudophaeobacter arcticus NBRC 116598.</title>
        <authorList>
            <person name="Miyakawa T."/>
            <person name="Kusuya Y."/>
            <person name="Miura T."/>
        </authorList>
    </citation>
    <scope>NUCLEOTIDE SEQUENCE [LARGE SCALE GENOMIC DNA]</scope>
    <source>
        <strain evidence="2 3">SU-CL00105</strain>
    </source>
</reference>
<evidence type="ECO:0000313" key="3">
    <source>
        <dbReference type="Proteomes" id="UP001441944"/>
    </source>
</evidence>
<dbReference type="InterPro" id="IPR025235">
    <property type="entry name" value="DUF4178"/>
</dbReference>
<dbReference type="Pfam" id="PF13785">
    <property type="entry name" value="DUF4178"/>
    <property type="match status" value="1"/>
</dbReference>
<evidence type="ECO:0000313" key="2">
    <source>
        <dbReference type="EMBL" id="GAA6196847.1"/>
    </source>
</evidence>
<dbReference type="Proteomes" id="UP001441944">
    <property type="component" value="Unassembled WGS sequence"/>
</dbReference>
<sequence>MSEMNCPNCGSGVSPAIKSVKMITCESCATTLLLEDAGLRLAGSQGVLHEVPMICQLGDELKIGKGRYQVLGHARFSYGRGTWDEFWAIDGSGNPVWISVDEGDLILQRELPEKDWPQYRGTLRLGRTLRYKTEGFRVDEEGTGTCVGLKGSFGHPLTVGESYRFLNLQGENGTVLSAESVGKDYEWFIGSWIDPFEVEVKAA</sequence>
<comment type="caution">
    <text evidence="2">The sequence shown here is derived from an EMBL/GenBank/DDBJ whole genome shotgun (WGS) entry which is preliminary data.</text>
</comment>
<dbReference type="EMBL" id="BAABWU010000008">
    <property type="protein sequence ID" value="GAA6196847.1"/>
    <property type="molecule type" value="Genomic_DNA"/>
</dbReference>
<name>A0ABQ0ALW1_9RHOB</name>